<feature type="non-terminal residue" evidence="2">
    <location>
        <position position="59"/>
    </location>
</feature>
<feature type="non-terminal residue" evidence="2">
    <location>
        <position position="1"/>
    </location>
</feature>
<evidence type="ECO:0000256" key="1">
    <source>
        <dbReference type="SAM" id="MobiDB-lite"/>
    </source>
</evidence>
<keyword evidence="3" id="KW-1185">Reference proteome</keyword>
<reference evidence="2 3" key="1">
    <citation type="journal article" date="2021" name="Nat. Plants">
        <title>The Taxus genome provides insights into paclitaxel biosynthesis.</title>
        <authorList>
            <person name="Xiong X."/>
            <person name="Gou J."/>
            <person name="Liao Q."/>
            <person name="Li Y."/>
            <person name="Zhou Q."/>
            <person name="Bi G."/>
            <person name="Li C."/>
            <person name="Du R."/>
            <person name="Wang X."/>
            <person name="Sun T."/>
            <person name="Guo L."/>
            <person name="Liang H."/>
            <person name="Lu P."/>
            <person name="Wu Y."/>
            <person name="Zhang Z."/>
            <person name="Ro D.K."/>
            <person name="Shang Y."/>
            <person name="Huang S."/>
            <person name="Yan J."/>
        </authorList>
    </citation>
    <scope>NUCLEOTIDE SEQUENCE [LARGE SCALE GENOMIC DNA]</scope>
    <source>
        <strain evidence="2">Ta-2019</strain>
    </source>
</reference>
<accession>A0AA38FUJ8</accession>
<protein>
    <submittedName>
        <fullName evidence="2">Uncharacterized protein</fullName>
    </submittedName>
</protein>
<feature type="compositionally biased region" description="Basic and acidic residues" evidence="1">
    <location>
        <begin position="30"/>
        <end position="43"/>
    </location>
</feature>
<gene>
    <name evidence="2" type="ORF">KI387_025739</name>
</gene>
<organism evidence="2 3">
    <name type="scientific">Taxus chinensis</name>
    <name type="common">Chinese yew</name>
    <name type="synonym">Taxus wallichiana var. chinensis</name>
    <dbReference type="NCBI Taxonomy" id="29808"/>
    <lineage>
        <taxon>Eukaryota</taxon>
        <taxon>Viridiplantae</taxon>
        <taxon>Streptophyta</taxon>
        <taxon>Embryophyta</taxon>
        <taxon>Tracheophyta</taxon>
        <taxon>Spermatophyta</taxon>
        <taxon>Pinopsida</taxon>
        <taxon>Pinidae</taxon>
        <taxon>Conifers II</taxon>
        <taxon>Cupressales</taxon>
        <taxon>Taxaceae</taxon>
        <taxon>Taxus</taxon>
    </lineage>
</organism>
<evidence type="ECO:0000313" key="2">
    <source>
        <dbReference type="EMBL" id="KAH9310704.1"/>
    </source>
</evidence>
<name>A0AA38FUJ8_TAXCH</name>
<dbReference type="AlphaFoldDB" id="A0AA38FUJ8"/>
<comment type="caution">
    <text evidence="2">The sequence shown here is derived from an EMBL/GenBank/DDBJ whole genome shotgun (WGS) entry which is preliminary data.</text>
</comment>
<proteinExistence type="predicted"/>
<dbReference type="Proteomes" id="UP000824469">
    <property type="component" value="Unassembled WGS sequence"/>
</dbReference>
<feature type="region of interest" description="Disordered" evidence="1">
    <location>
        <begin position="23"/>
        <end position="59"/>
    </location>
</feature>
<sequence length="59" mass="6375">CGLNIIGEIASREVREAEMKNPRVIASSPVEEREGYEGRHEENGTNTIADSTREGGAGM</sequence>
<dbReference type="EMBL" id="JAHRHJ020000006">
    <property type="protein sequence ID" value="KAH9310704.1"/>
    <property type="molecule type" value="Genomic_DNA"/>
</dbReference>
<evidence type="ECO:0000313" key="3">
    <source>
        <dbReference type="Proteomes" id="UP000824469"/>
    </source>
</evidence>